<dbReference type="EMBL" id="BAEN01000041">
    <property type="protein sequence ID" value="GAC14831.1"/>
    <property type="molecule type" value="Genomic_DNA"/>
</dbReference>
<organism evidence="1 2">
    <name type="scientific">Aliiglaciecola lipolytica E3</name>
    <dbReference type="NCBI Taxonomy" id="1127673"/>
    <lineage>
        <taxon>Bacteria</taxon>
        <taxon>Pseudomonadati</taxon>
        <taxon>Pseudomonadota</taxon>
        <taxon>Gammaproteobacteria</taxon>
        <taxon>Alteromonadales</taxon>
        <taxon>Alteromonadaceae</taxon>
        <taxon>Aliiglaciecola</taxon>
    </lineage>
</organism>
<dbReference type="STRING" id="1127673.GLIP_2203"/>
<dbReference type="Gene3D" id="3.90.1720.30">
    <property type="entry name" value="PPPDE domains"/>
    <property type="match status" value="1"/>
</dbReference>
<dbReference type="RefSeq" id="WP_008844647.1">
    <property type="nucleotide sequence ID" value="NZ_BAEN01000041.1"/>
</dbReference>
<reference evidence="1 2" key="1">
    <citation type="journal article" date="2017" name="Antonie Van Leeuwenhoek">
        <title>Rhizobium rhizosphaerae sp. nov., a novel species isolated from rice rhizosphere.</title>
        <authorList>
            <person name="Zhao J.J."/>
            <person name="Zhang J."/>
            <person name="Zhang R.J."/>
            <person name="Zhang C.W."/>
            <person name="Yin H.Q."/>
            <person name="Zhang X.X."/>
        </authorList>
    </citation>
    <scope>NUCLEOTIDE SEQUENCE [LARGE SCALE GENOMIC DNA]</scope>
    <source>
        <strain evidence="1 2">E3</strain>
    </source>
</reference>
<dbReference type="OrthoDB" id="9812095at2"/>
<proteinExistence type="predicted"/>
<dbReference type="eggNOG" id="COG2425">
    <property type="taxonomic scope" value="Bacteria"/>
</dbReference>
<gene>
    <name evidence="1" type="ORF">GLIP_2203</name>
</gene>
<dbReference type="AlphaFoldDB" id="K6XT47"/>
<evidence type="ECO:0008006" key="3">
    <source>
        <dbReference type="Google" id="ProtNLM"/>
    </source>
</evidence>
<dbReference type="InterPro" id="IPR042266">
    <property type="entry name" value="PPPDE_sf"/>
</dbReference>
<name>K6XT47_9ALTE</name>
<dbReference type="Proteomes" id="UP000006334">
    <property type="component" value="Unassembled WGS sequence"/>
</dbReference>
<evidence type="ECO:0000313" key="1">
    <source>
        <dbReference type="EMBL" id="GAC14831.1"/>
    </source>
</evidence>
<protein>
    <recommendedName>
        <fullName evidence="3">LRAT domain-containing protein</fullName>
    </recommendedName>
</protein>
<accession>K6XT47</accession>
<keyword evidence="2" id="KW-1185">Reference proteome</keyword>
<comment type="caution">
    <text evidence="1">The sequence shown here is derived from an EMBL/GenBank/DDBJ whole genome shotgun (WGS) entry which is preliminary data.</text>
</comment>
<evidence type="ECO:0000313" key="2">
    <source>
        <dbReference type="Proteomes" id="UP000006334"/>
    </source>
</evidence>
<sequence length="174" mass="19352">MPVPLIWIGAGLAAIYAGDKVRQANKVNRQFVQHYPGEVKSIVSPKDGAIVCCGIYGVFEHTGIWVDGNIIELKGNGLIRGISPQRFLTGRSGNQIFVLCDTYADPLIAPKAVESSVARLFEYTRYDLIRNNCHRFVSQCVAQTNQPVTSFSDLNRVLHAYFKTALCWYPTNIS</sequence>